<keyword evidence="1 5" id="KW-0547">Nucleotide-binding</keyword>
<dbReference type="Pfam" id="PF00270">
    <property type="entry name" value="DEAD"/>
    <property type="match status" value="1"/>
</dbReference>
<dbReference type="Gene3D" id="3.40.50.300">
    <property type="entry name" value="P-loop containing nucleotide triphosphate hydrolases"/>
    <property type="match status" value="2"/>
</dbReference>
<dbReference type="InterPro" id="IPR001650">
    <property type="entry name" value="Helicase_C-like"/>
</dbReference>
<dbReference type="OrthoDB" id="196131at2759"/>
<evidence type="ECO:0000256" key="2">
    <source>
        <dbReference type="ARBA" id="ARBA00022801"/>
    </source>
</evidence>
<accession>A0A196SKL6</accession>
<reference evidence="8 9" key="1">
    <citation type="submission" date="2016-05" db="EMBL/GenBank/DDBJ databases">
        <title>Nuclear genome of Blastocystis sp. subtype 1 NandII.</title>
        <authorList>
            <person name="Gentekaki E."/>
            <person name="Curtis B."/>
            <person name="Stairs C."/>
            <person name="Eme L."/>
            <person name="Herman E."/>
            <person name="Klimes V."/>
            <person name="Arias M.C."/>
            <person name="Elias M."/>
            <person name="Hilliou F."/>
            <person name="Klute M."/>
            <person name="Malik S.-B."/>
            <person name="Pightling A."/>
            <person name="Rachubinski R."/>
            <person name="Salas D."/>
            <person name="Schlacht A."/>
            <person name="Suga H."/>
            <person name="Archibald J."/>
            <person name="Ball S.G."/>
            <person name="Clark G."/>
            <person name="Dacks J."/>
            <person name="Van Der Giezen M."/>
            <person name="Tsaousis A."/>
            <person name="Roger A."/>
        </authorList>
    </citation>
    <scope>NUCLEOTIDE SEQUENCE [LARGE SCALE GENOMIC DNA]</scope>
    <source>
        <strain evidence="9">ATCC 50177 / NandII</strain>
    </source>
</reference>
<name>A0A196SKL6_BLAHN</name>
<dbReference type="PROSITE" id="PS51192">
    <property type="entry name" value="HELICASE_ATP_BIND_1"/>
    <property type="match status" value="1"/>
</dbReference>
<comment type="caution">
    <text evidence="8">The sequence shown here is derived from an EMBL/GenBank/DDBJ whole genome shotgun (WGS) entry which is preliminary data.</text>
</comment>
<evidence type="ECO:0000256" key="4">
    <source>
        <dbReference type="ARBA" id="ARBA00022840"/>
    </source>
</evidence>
<dbReference type="GO" id="GO:0005829">
    <property type="term" value="C:cytosol"/>
    <property type="evidence" value="ECO:0007669"/>
    <property type="project" value="TreeGrafter"/>
</dbReference>
<dbReference type="PANTHER" id="PTHR47959">
    <property type="entry name" value="ATP-DEPENDENT RNA HELICASE RHLE-RELATED"/>
    <property type="match status" value="1"/>
</dbReference>
<dbReference type="InterPro" id="IPR014001">
    <property type="entry name" value="Helicase_ATP-bd"/>
</dbReference>
<evidence type="ECO:0000256" key="1">
    <source>
        <dbReference type="ARBA" id="ARBA00022741"/>
    </source>
</evidence>
<keyword evidence="3 5" id="KW-0347">Helicase</keyword>
<organism evidence="8 9">
    <name type="scientific">Blastocystis sp. subtype 1 (strain ATCC 50177 / NandII)</name>
    <dbReference type="NCBI Taxonomy" id="478820"/>
    <lineage>
        <taxon>Eukaryota</taxon>
        <taxon>Sar</taxon>
        <taxon>Stramenopiles</taxon>
        <taxon>Bigyra</taxon>
        <taxon>Opalozoa</taxon>
        <taxon>Opalinata</taxon>
        <taxon>Blastocystidae</taxon>
        <taxon>Blastocystis</taxon>
    </lineage>
</organism>
<dbReference type="EMBL" id="LXWW01000065">
    <property type="protein sequence ID" value="OAO16732.1"/>
    <property type="molecule type" value="Genomic_DNA"/>
</dbReference>
<dbReference type="AlphaFoldDB" id="A0A196SKL6"/>
<protein>
    <submittedName>
        <fullName evidence="8">DEAD/DEAH box helicase</fullName>
    </submittedName>
</protein>
<keyword evidence="4 5" id="KW-0067">ATP-binding</keyword>
<dbReference type="Proteomes" id="UP000078348">
    <property type="component" value="Unassembled WGS sequence"/>
</dbReference>
<feature type="domain" description="Helicase ATP-binding" evidence="6">
    <location>
        <begin position="4"/>
        <end position="206"/>
    </location>
</feature>
<dbReference type="CDD" id="cd18787">
    <property type="entry name" value="SF2_C_DEAD"/>
    <property type="match status" value="1"/>
</dbReference>
<gene>
    <name evidence="8" type="ORF">AV274_1573</name>
</gene>
<dbReference type="STRING" id="478820.A0A196SKL6"/>
<dbReference type="CDD" id="cd00268">
    <property type="entry name" value="DEADc"/>
    <property type="match status" value="1"/>
</dbReference>
<evidence type="ECO:0000256" key="5">
    <source>
        <dbReference type="RuleBase" id="RU000492"/>
    </source>
</evidence>
<dbReference type="SMART" id="SM00490">
    <property type="entry name" value="HELICc"/>
    <property type="match status" value="1"/>
</dbReference>
<dbReference type="InterPro" id="IPR000629">
    <property type="entry name" value="RNA-helicase_DEAD-box_CS"/>
</dbReference>
<proteinExistence type="inferred from homology"/>
<comment type="similarity">
    <text evidence="5">Belongs to the DEAD box helicase family.</text>
</comment>
<evidence type="ECO:0000256" key="3">
    <source>
        <dbReference type="ARBA" id="ARBA00022806"/>
    </source>
</evidence>
<evidence type="ECO:0000313" key="8">
    <source>
        <dbReference type="EMBL" id="OAO16732.1"/>
    </source>
</evidence>
<dbReference type="GO" id="GO:0016787">
    <property type="term" value="F:hydrolase activity"/>
    <property type="evidence" value="ECO:0007669"/>
    <property type="project" value="UniProtKB-KW"/>
</dbReference>
<dbReference type="GO" id="GO:0003724">
    <property type="term" value="F:RNA helicase activity"/>
    <property type="evidence" value="ECO:0007669"/>
    <property type="project" value="TreeGrafter"/>
</dbReference>
<evidence type="ECO:0000259" key="6">
    <source>
        <dbReference type="PROSITE" id="PS51192"/>
    </source>
</evidence>
<evidence type="ECO:0000313" key="9">
    <source>
        <dbReference type="Proteomes" id="UP000078348"/>
    </source>
</evidence>
<dbReference type="Pfam" id="PF00271">
    <property type="entry name" value="Helicase_C"/>
    <property type="match status" value="1"/>
</dbReference>
<dbReference type="InterPro" id="IPR050079">
    <property type="entry name" value="DEAD_box_RNA_helicase"/>
</dbReference>
<dbReference type="InterPro" id="IPR011545">
    <property type="entry name" value="DEAD/DEAH_box_helicase_dom"/>
</dbReference>
<keyword evidence="2 5" id="KW-0378">Hydrolase</keyword>
<sequence length="380" mass="42107">MQGIPLILTGRDIILHSDTGSGKTLAYVLPLLRILMQTPMATCATGPTAVIIVPTRELANQILGEISVFLTSPLSFTFSLFQKPKELLDPHLFAPDGRFVHRVLGVWGGEGAQSQHRVLNEGVDVLVCTPGRLIDLLGKEWVSLNNVRLFILDEADKAVDIEMENQIRSIANKLPPTGTQTVLCSATFPISVKRLINSCVENPITLRINAVDETKGGLSPDVTVHTIVVSSTSRFDLLLQTLRSIPSPPVLIFVNSIAAIESLVAMLRQEQFHCCGIHSEYPQPVRTTIVRAFKEGGVDVLVCSSLLERGIDFEVDEVVMYEMPDTIEKFKHRAGRTGRKGRKGRVTVFLTKECTILREYRRMLREAHQSVPPELDALIR</sequence>
<feature type="domain" description="Helicase C-terminal" evidence="7">
    <location>
        <begin position="237"/>
        <end position="379"/>
    </location>
</feature>
<evidence type="ECO:0000259" key="7">
    <source>
        <dbReference type="PROSITE" id="PS51194"/>
    </source>
</evidence>
<dbReference type="GO" id="GO:0005524">
    <property type="term" value="F:ATP binding"/>
    <property type="evidence" value="ECO:0007669"/>
    <property type="project" value="UniProtKB-KW"/>
</dbReference>
<dbReference type="PROSITE" id="PS00039">
    <property type="entry name" value="DEAD_ATP_HELICASE"/>
    <property type="match status" value="1"/>
</dbReference>
<dbReference type="PROSITE" id="PS51194">
    <property type="entry name" value="HELICASE_CTER"/>
    <property type="match status" value="1"/>
</dbReference>
<dbReference type="SMART" id="SM00487">
    <property type="entry name" value="DEXDc"/>
    <property type="match status" value="1"/>
</dbReference>
<dbReference type="SUPFAM" id="SSF52540">
    <property type="entry name" value="P-loop containing nucleoside triphosphate hydrolases"/>
    <property type="match status" value="1"/>
</dbReference>
<dbReference type="GO" id="GO:0003676">
    <property type="term" value="F:nucleic acid binding"/>
    <property type="evidence" value="ECO:0007669"/>
    <property type="project" value="InterPro"/>
</dbReference>
<keyword evidence="9" id="KW-1185">Reference proteome</keyword>
<dbReference type="InterPro" id="IPR027417">
    <property type="entry name" value="P-loop_NTPase"/>
</dbReference>
<dbReference type="InterPro" id="IPR044742">
    <property type="entry name" value="DEAD/DEAH_RhlB"/>
</dbReference>
<dbReference type="PANTHER" id="PTHR47959:SF13">
    <property type="entry name" value="ATP-DEPENDENT RNA HELICASE RHLE"/>
    <property type="match status" value="1"/>
</dbReference>